<dbReference type="Gene3D" id="3.40.50.300">
    <property type="entry name" value="P-loop containing nucleotide triphosphate hydrolases"/>
    <property type="match status" value="1"/>
</dbReference>
<dbReference type="EC" id="2.7.1.12" evidence="3 10"/>
<comment type="catalytic activity">
    <reaction evidence="9 10">
        <text>D-gluconate + ATP = 6-phospho-D-gluconate + ADP + H(+)</text>
        <dbReference type="Rhea" id="RHEA:19433"/>
        <dbReference type="ChEBI" id="CHEBI:15378"/>
        <dbReference type="ChEBI" id="CHEBI:18391"/>
        <dbReference type="ChEBI" id="CHEBI:30616"/>
        <dbReference type="ChEBI" id="CHEBI:58759"/>
        <dbReference type="ChEBI" id="CHEBI:456216"/>
        <dbReference type="EC" id="2.7.1.12"/>
    </reaction>
</comment>
<dbReference type="GO" id="GO:0019521">
    <property type="term" value="P:D-gluconate metabolic process"/>
    <property type="evidence" value="ECO:0007669"/>
    <property type="project" value="UniProtKB-KW"/>
</dbReference>
<keyword evidence="8" id="KW-0311">Gluconate utilization</keyword>
<keyword evidence="5 10" id="KW-0547">Nucleotide-binding</keyword>
<dbReference type="STRING" id="443218.AS9A_3492"/>
<evidence type="ECO:0000313" key="11">
    <source>
        <dbReference type="EMBL" id="AEF41932.1"/>
    </source>
</evidence>
<comment type="pathway">
    <text evidence="1">Carbohydrate acid metabolism.</text>
</comment>
<organism evidence="11 12">
    <name type="scientific">Hoyosella subflava (strain DSM 45089 / JCM 17490 / NBRC 109087 / DQS3-9A1)</name>
    <name type="common">Amycolicicoccus subflavus</name>
    <dbReference type="NCBI Taxonomy" id="443218"/>
    <lineage>
        <taxon>Bacteria</taxon>
        <taxon>Bacillati</taxon>
        <taxon>Actinomycetota</taxon>
        <taxon>Actinomycetes</taxon>
        <taxon>Mycobacteriales</taxon>
        <taxon>Hoyosellaceae</taxon>
        <taxon>Hoyosella</taxon>
    </lineage>
</organism>
<keyword evidence="12" id="KW-1185">Reference proteome</keyword>
<keyword evidence="6 10" id="KW-0418">Kinase</keyword>
<reference evidence="11 12" key="1">
    <citation type="journal article" date="2011" name="J. Bacteriol.">
        <title>Complete genome sequence of Amycolicicoccus subflavus DQS3-9A1T, an actinomycete isolated from crude oil-polluted soil.</title>
        <authorList>
            <person name="Cai M."/>
            <person name="Chen W.M."/>
            <person name="Nie Y."/>
            <person name="Chi C.Q."/>
            <person name="Wang Y.N."/>
            <person name="Tang Y.Q."/>
            <person name="Li G.Y."/>
            <person name="Wu X.L."/>
        </authorList>
    </citation>
    <scope>NUCLEOTIDE SEQUENCE [LARGE SCALE GENOMIC DNA]</scope>
    <source>
        <strain evidence="12">DSM 45089 / DQS3-9A1</strain>
    </source>
</reference>
<dbReference type="GO" id="GO:0005737">
    <property type="term" value="C:cytoplasm"/>
    <property type="evidence" value="ECO:0007669"/>
    <property type="project" value="TreeGrafter"/>
</dbReference>
<evidence type="ECO:0000313" key="12">
    <source>
        <dbReference type="Proteomes" id="UP000009235"/>
    </source>
</evidence>
<dbReference type="HOGENOM" id="CLU_077168_4_1_11"/>
<evidence type="ECO:0000256" key="8">
    <source>
        <dbReference type="ARBA" id="ARBA00023064"/>
    </source>
</evidence>
<dbReference type="PANTHER" id="PTHR43442">
    <property type="entry name" value="GLUCONOKINASE-RELATED"/>
    <property type="match status" value="1"/>
</dbReference>
<dbReference type="InterPro" id="IPR006001">
    <property type="entry name" value="Therm_gnt_kin"/>
</dbReference>
<evidence type="ECO:0000256" key="10">
    <source>
        <dbReference type="RuleBase" id="RU363066"/>
    </source>
</evidence>
<dbReference type="Pfam" id="PF13671">
    <property type="entry name" value="AAA_33"/>
    <property type="match status" value="1"/>
</dbReference>
<proteinExistence type="inferred from homology"/>
<evidence type="ECO:0000256" key="6">
    <source>
        <dbReference type="ARBA" id="ARBA00022777"/>
    </source>
</evidence>
<evidence type="ECO:0000256" key="2">
    <source>
        <dbReference type="ARBA" id="ARBA00008420"/>
    </source>
</evidence>
<evidence type="ECO:0000256" key="7">
    <source>
        <dbReference type="ARBA" id="ARBA00022840"/>
    </source>
</evidence>
<dbReference type="GO" id="GO:0005524">
    <property type="term" value="F:ATP binding"/>
    <property type="evidence" value="ECO:0007669"/>
    <property type="project" value="UniProtKB-KW"/>
</dbReference>
<keyword evidence="4 10" id="KW-0808">Transferase</keyword>
<dbReference type="CDD" id="cd02021">
    <property type="entry name" value="GntK"/>
    <property type="match status" value="1"/>
</dbReference>
<gene>
    <name evidence="11" type="ordered locus">AS9A_3492</name>
</gene>
<dbReference type="AlphaFoldDB" id="F6EQQ5"/>
<evidence type="ECO:0000256" key="1">
    <source>
        <dbReference type="ARBA" id="ARBA00004761"/>
    </source>
</evidence>
<evidence type="ECO:0000256" key="9">
    <source>
        <dbReference type="ARBA" id="ARBA00048090"/>
    </source>
</evidence>
<protein>
    <recommendedName>
        <fullName evidence="3 10">Gluconokinase</fullName>
        <ecNumber evidence="3 10">2.7.1.12</ecNumber>
    </recommendedName>
</protein>
<accession>F6EQQ5</accession>
<dbReference type="NCBIfam" id="TIGR01313">
    <property type="entry name" value="therm_gnt_kin"/>
    <property type="match status" value="1"/>
</dbReference>
<comment type="similarity">
    <text evidence="2 10">Belongs to the gluconokinase GntK/GntV family.</text>
</comment>
<sequence>MMGVAGVGKTTTAQLLAEQLGWMRAEADEFHPHTNIDKMASGTPLTDADRMPWLESIRDWISEQAAAGHDVVLTCSALKRSYRDVLRQADARVRFVFLHGPAPLIAERMQQRSGHFMPTSLLDSQFGDLEPLHPDEDGVTVDLRDTTHQIVTTALTALNLANPDLPQLGAQS</sequence>
<dbReference type="EMBL" id="CP002786">
    <property type="protein sequence ID" value="AEF41932.1"/>
    <property type="molecule type" value="Genomic_DNA"/>
</dbReference>
<evidence type="ECO:0000256" key="5">
    <source>
        <dbReference type="ARBA" id="ARBA00022741"/>
    </source>
</evidence>
<dbReference type="PANTHER" id="PTHR43442:SF3">
    <property type="entry name" value="GLUCONOKINASE-RELATED"/>
    <property type="match status" value="1"/>
</dbReference>
<dbReference type="SUPFAM" id="SSF52540">
    <property type="entry name" value="P-loop containing nucleoside triphosphate hydrolases"/>
    <property type="match status" value="1"/>
</dbReference>
<dbReference type="eggNOG" id="COG3265">
    <property type="taxonomic scope" value="Bacteria"/>
</dbReference>
<dbReference type="FunFam" id="3.40.50.300:FF:000522">
    <property type="entry name" value="Gluconokinase"/>
    <property type="match status" value="1"/>
</dbReference>
<dbReference type="GO" id="GO:0046316">
    <property type="term" value="F:gluconokinase activity"/>
    <property type="evidence" value="ECO:0007669"/>
    <property type="project" value="UniProtKB-EC"/>
</dbReference>
<keyword evidence="7 10" id="KW-0067">ATP-binding</keyword>
<name>F6EQQ5_HOYSD</name>
<dbReference type="KEGG" id="asd:AS9A_3492"/>
<dbReference type="Proteomes" id="UP000009235">
    <property type="component" value="Chromosome"/>
</dbReference>
<dbReference type="InterPro" id="IPR027417">
    <property type="entry name" value="P-loop_NTPase"/>
</dbReference>
<evidence type="ECO:0000256" key="4">
    <source>
        <dbReference type="ARBA" id="ARBA00022679"/>
    </source>
</evidence>
<evidence type="ECO:0000256" key="3">
    <source>
        <dbReference type="ARBA" id="ARBA00012054"/>
    </source>
</evidence>